<proteinExistence type="inferred from homology"/>
<name>A0A1H9AHV6_9GAMM</name>
<dbReference type="AlphaFoldDB" id="A0A1H9AHV6"/>
<reference evidence="3 4" key="1">
    <citation type="submission" date="2016-10" db="EMBL/GenBank/DDBJ databases">
        <authorList>
            <person name="de Groot N.N."/>
        </authorList>
    </citation>
    <scope>NUCLEOTIDE SEQUENCE [LARGE SCALE GENOMIC DNA]</scope>
    <source>
        <strain evidence="3 4">B7-7</strain>
    </source>
</reference>
<dbReference type="Pfam" id="PF02622">
    <property type="entry name" value="DUF179"/>
    <property type="match status" value="1"/>
</dbReference>
<dbReference type="GO" id="GO:0005829">
    <property type="term" value="C:cytosol"/>
    <property type="evidence" value="ECO:0007669"/>
    <property type="project" value="TreeGrafter"/>
</dbReference>
<organism evidence="3 4">
    <name type="scientific">Ectothiorhodospira magna</name>
    <dbReference type="NCBI Taxonomy" id="867345"/>
    <lineage>
        <taxon>Bacteria</taxon>
        <taxon>Pseudomonadati</taxon>
        <taxon>Pseudomonadota</taxon>
        <taxon>Gammaproteobacteria</taxon>
        <taxon>Chromatiales</taxon>
        <taxon>Ectothiorhodospiraceae</taxon>
        <taxon>Ectothiorhodospira</taxon>
    </lineage>
</organism>
<dbReference type="STRING" id="867345.SAMN05421693_10547"/>
<gene>
    <name evidence="3" type="ORF">SAMN05421693_10547</name>
</gene>
<dbReference type="OrthoDB" id="9807486at2"/>
<keyword evidence="4" id="KW-1185">Reference proteome</keyword>
<dbReference type="Proteomes" id="UP000199496">
    <property type="component" value="Unassembled WGS sequence"/>
</dbReference>
<dbReference type="Gene3D" id="3.40.1740.10">
    <property type="entry name" value="VC0467-like"/>
    <property type="match status" value="1"/>
</dbReference>
<dbReference type="NCBIfam" id="NF001266">
    <property type="entry name" value="PRK00228.1-1"/>
    <property type="match status" value="1"/>
</dbReference>
<dbReference type="PANTHER" id="PTHR30327:SF1">
    <property type="entry name" value="UPF0301 PROTEIN YQGE"/>
    <property type="match status" value="1"/>
</dbReference>
<evidence type="ECO:0000256" key="2">
    <source>
        <dbReference type="HAMAP-Rule" id="MF_00758"/>
    </source>
</evidence>
<dbReference type="RefSeq" id="WP_090204014.1">
    <property type="nucleotide sequence ID" value="NZ_FOFO01000005.1"/>
</dbReference>
<evidence type="ECO:0000313" key="4">
    <source>
        <dbReference type="Proteomes" id="UP000199496"/>
    </source>
</evidence>
<accession>A0A1H9AHV6</accession>
<dbReference type="EMBL" id="FOFO01000005">
    <property type="protein sequence ID" value="SEP75548.1"/>
    <property type="molecule type" value="Genomic_DNA"/>
</dbReference>
<dbReference type="InterPro" id="IPR003774">
    <property type="entry name" value="AlgH-like"/>
</dbReference>
<dbReference type="HAMAP" id="MF_00758">
    <property type="entry name" value="UPF0301"/>
    <property type="match status" value="1"/>
</dbReference>
<evidence type="ECO:0000313" key="3">
    <source>
        <dbReference type="EMBL" id="SEP75548.1"/>
    </source>
</evidence>
<dbReference type="PANTHER" id="PTHR30327">
    <property type="entry name" value="UNCHARACTERIZED PROTEIN YQGE"/>
    <property type="match status" value="1"/>
</dbReference>
<comment type="similarity">
    <text evidence="1 2">Belongs to the UPF0301 (AlgH) family.</text>
</comment>
<protein>
    <recommendedName>
        <fullName evidence="2">UPF0301 protein SAMN05421693_10547</fullName>
    </recommendedName>
</protein>
<evidence type="ECO:0000256" key="1">
    <source>
        <dbReference type="ARBA" id="ARBA00009600"/>
    </source>
</evidence>
<dbReference type="SUPFAM" id="SSF143456">
    <property type="entry name" value="VC0467-like"/>
    <property type="match status" value="1"/>
</dbReference>
<sequence>MRSANFTDQFLIAMPTLADPNFFHAVTYLCEHTEEGAMGIVINHPTDLTLEVVLEHMGITAKVPAHRIPVYNGGPVQPDRGFILHPAGQRWTSTMRVSDRIAVTTSRDILEAMAEGAGPPSYLIALGYAGWGPGQLEQEIGDNVWLTCPAAADVLFQEPPDKRWQAAAGQLGVDLSLMSGQAGHA</sequence>